<protein>
    <submittedName>
        <fullName evidence="1">Uncharacterized protein</fullName>
    </submittedName>
</protein>
<dbReference type="EMBL" id="GGEC01085652">
    <property type="protein sequence ID" value="MBX66136.1"/>
    <property type="molecule type" value="Transcribed_RNA"/>
</dbReference>
<reference evidence="1" key="1">
    <citation type="submission" date="2018-02" db="EMBL/GenBank/DDBJ databases">
        <title>Rhizophora mucronata_Transcriptome.</title>
        <authorList>
            <person name="Meera S.P."/>
            <person name="Sreeshan A."/>
            <person name="Augustine A."/>
        </authorList>
    </citation>
    <scope>NUCLEOTIDE SEQUENCE</scope>
    <source>
        <tissue evidence="1">Leaf</tissue>
    </source>
</reference>
<sequence>MLPLLLLFFLFFLFQVLRLFSVAILRSLKMYLAFMFSVFHADVL</sequence>
<dbReference type="AlphaFoldDB" id="A0A2P2QGR8"/>
<accession>A0A2P2QGR8</accession>
<name>A0A2P2QGR8_RHIMU</name>
<organism evidence="1">
    <name type="scientific">Rhizophora mucronata</name>
    <name type="common">Asiatic mangrove</name>
    <dbReference type="NCBI Taxonomy" id="61149"/>
    <lineage>
        <taxon>Eukaryota</taxon>
        <taxon>Viridiplantae</taxon>
        <taxon>Streptophyta</taxon>
        <taxon>Embryophyta</taxon>
        <taxon>Tracheophyta</taxon>
        <taxon>Spermatophyta</taxon>
        <taxon>Magnoliopsida</taxon>
        <taxon>eudicotyledons</taxon>
        <taxon>Gunneridae</taxon>
        <taxon>Pentapetalae</taxon>
        <taxon>rosids</taxon>
        <taxon>fabids</taxon>
        <taxon>Malpighiales</taxon>
        <taxon>Rhizophoraceae</taxon>
        <taxon>Rhizophora</taxon>
    </lineage>
</organism>
<proteinExistence type="predicted"/>
<evidence type="ECO:0000313" key="1">
    <source>
        <dbReference type="EMBL" id="MBX66136.1"/>
    </source>
</evidence>